<name>A0A4S2CX81_STEMA</name>
<dbReference type="PROSITE" id="PS51186">
    <property type="entry name" value="GNAT"/>
    <property type="match status" value="1"/>
</dbReference>
<evidence type="ECO:0000313" key="3">
    <source>
        <dbReference type="Proteomes" id="UP000306631"/>
    </source>
</evidence>
<dbReference type="Proteomes" id="UP000306631">
    <property type="component" value="Unassembled WGS sequence"/>
</dbReference>
<keyword evidence="2" id="KW-0808">Transferase</keyword>
<proteinExistence type="predicted"/>
<dbReference type="SUPFAM" id="SSF55729">
    <property type="entry name" value="Acyl-CoA N-acyltransferases (Nat)"/>
    <property type="match status" value="1"/>
</dbReference>
<dbReference type="InterPro" id="IPR000182">
    <property type="entry name" value="GNAT_dom"/>
</dbReference>
<dbReference type="PANTHER" id="PTHR43792:SF1">
    <property type="entry name" value="N-ACETYLTRANSFERASE DOMAIN-CONTAINING PROTEIN"/>
    <property type="match status" value="1"/>
</dbReference>
<comment type="caution">
    <text evidence="2">The sequence shown here is derived from an EMBL/GenBank/DDBJ whole genome shotgun (WGS) entry which is preliminary data.</text>
</comment>
<dbReference type="RefSeq" id="WP_017355296.1">
    <property type="nucleotide sequence ID" value="NZ_SRYW01000011.1"/>
</dbReference>
<dbReference type="GO" id="GO:0016747">
    <property type="term" value="F:acyltransferase activity, transferring groups other than amino-acyl groups"/>
    <property type="evidence" value="ECO:0007669"/>
    <property type="project" value="InterPro"/>
</dbReference>
<dbReference type="PANTHER" id="PTHR43792">
    <property type="entry name" value="GNAT FAMILY, PUTATIVE (AFU_ORTHOLOGUE AFUA_3G00765)-RELATED-RELATED"/>
    <property type="match status" value="1"/>
</dbReference>
<dbReference type="EMBL" id="SRYW01000011">
    <property type="protein sequence ID" value="TGY33162.1"/>
    <property type="molecule type" value="Genomic_DNA"/>
</dbReference>
<sequence length="180" mass="19388">MSAVIQTDRLHLRLIDPDHDAADMLALLNEPGFIRNIADRGVRTLAQARDYTAERVLGSYALNGFGMYAIIRRSDGAWLGNAGLVRRDGLPAPDIGYALLSPYEGHGYALEAARGVMHYARDVLHHADLYGIVSPDNLRSAALLRKLGMEDRGDLLLPPPHGGNVVLLFATPGAPAVVAS</sequence>
<feature type="domain" description="N-acetyltransferase" evidence="1">
    <location>
        <begin position="10"/>
        <end position="172"/>
    </location>
</feature>
<accession>A0A4S2CX81</accession>
<gene>
    <name evidence="2" type="ORF">E5352_13185</name>
</gene>
<protein>
    <submittedName>
        <fullName evidence="2">N-acetyltransferase</fullName>
    </submittedName>
</protein>
<dbReference type="AlphaFoldDB" id="A0A4S2CX81"/>
<dbReference type="InterPro" id="IPR016181">
    <property type="entry name" value="Acyl_CoA_acyltransferase"/>
</dbReference>
<organism evidence="2 3">
    <name type="scientific">Stenotrophomonas maltophilia</name>
    <name type="common">Pseudomonas maltophilia</name>
    <name type="synonym">Xanthomonas maltophilia</name>
    <dbReference type="NCBI Taxonomy" id="40324"/>
    <lineage>
        <taxon>Bacteria</taxon>
        <taxon>Pseudomonadati</taxon>
        <taxon>Pseudomonadota</taxon>
        <taxon>Gammaproteobacteria</taxon>
        <taxon>Lysobacterales</taxon>
        <taxon>Lysobacteraceae</taxon>
        <taxon>Stenotrophomonas</taxon>
        <taxon>Stenotrophomonas maltophilia group</taxon>
    </lineage>
</organism>
<reference evidence="2 3" key="1">
    <citation type="submission" date="2019-04" db="EMBL/GenBank/DDBJ databases">
        <title>Microbes associate with the intestines of laboratory mice.</title>
        <authorList>
            <person name="Navarre W."/>
            <person name="Wong E."/>
            <person name="Huang K."/>
            <person name="Tropini C."/>
            <person name="Ng K."/>
            <person name="Yu B."/>
        </authorList>
    </citation>
    <scope>NUCLEOTIDE SEQUENCE [LARGE SCALE GENOMIC DNA]</scope>
    <source>
        <strain evidence="2 3">NM62_B4-13</strain>
    </source>
</reference>
<evidence type="ECO:0000259" key="1">
    <source>
        <dbReference type="PROSITE" id="PS51186"/>
    </source>
</evidence>
<evidence type="ECO:0000313" key="2">
    <source>
        <dbReference type="EMBL" id="TGY33162.1"/>
    </source>
</evidence>
<dbReference type="Gene3D" id="3.40.630.30">
    <property type="match status" value="1"/>
</dbReference>
<dbReference type="InterPro" id="IPR051531">
    <property type="entry name" value="N-acetyltransferase"/>
</dbReference>
<dbReference type="OrthoDB" id="9798081at2"/>
<dbReference type="Pfam" id="PF13302">
    <property type="entry name" value="Acetyltransf_3"/>
    <property type="match status" value="1"/>
</dbReference>